<dbReference type="AlphaFoldDB" id="A0AAE3T078"/>
<dbReference type="RefSeq" id="WP_271427270.1">
    <property type="nucleotide sequence ID" value="NZ_JAQIPB010000002.1"/>
</dbReference>
<dbReference type="Gene3D" id="1.10.540.10">
    <property type="entry name" value="Acyl-CoA dehydrogenase/oxidase, N-terminal domain"/>
    <property type="match status" value="1"/>
</dbReference>
<reference evidence="8" key="1">
    <citation type="submission" date="2023-01" db="EMBL/GenBank/DDBJ databases">
        <title>Xenophilus mangrovi sp. nov., isolated from soil of Mangrove nature reserve.</title>
        <authorList>
            <person name="Xu S."/>
            <person name="Liu Z."/>
            <person name="Xu Y."/>
        </authorList>
    </citation>
    <scope>NUCLEOTIDE SEQUENCE</scope>
    <source>
        <strain evidence="8">YW8</strain>
    </source>
</reference>
<name>A0AAE3T078_9BURK</name>
<proteinExistence type="inferred from homology"/>
<evidence type="ECO:0000256" key="1">
    <source>
        <dbReference type="ARBA" id="ARBA00001974"/>
    </source>
</evidence>
<keyword evidence="9" id="KW-1185">Reference proteome</keyword>
<dbReference type="Pfam" id="PF00441">
    <property type="entry name" value="Acyl-CoA_dh_1"/>
    <property type="match status" value="1"/>
</dbReference>
<evidence type="ECO:0000313" key="9">
    <source>
        <dbReference type="Proteomes" id="UP001212602"/>
    </source>
</evidence>
<dbReference type="GO" id="GO:0050660">
    <property type="term" value="F:flavin adenine dinucleotide binding"/>
    <property type="evidence" value="ECO:0007669"/>
    <property type="project" value="InterPro"/>
</dbReference>
<dbReference type="PANTHER" id="PTHR43884:SF20">
    <property type="entry name" value="ACYL-COA DEHYDROGENASE FADE28"/>
    <property type="match status" value="1"/>
</dbReference>
<comment type="similarity">
    <text evidence="2">Belongs to the acyl-CoA dehydrogenase family.</text>
</comment>
<dbReference type="EMBL" id="JAQIPB010000002">
    <property type="protein sequence ID" value="MDA7416032.1"/>
    <property type="molecule type" value="Genomic_DNA"/>
</dbReference>
<dbReference type="GO" id="GO:0003995">
    <property type="term" value="F:acyl-CoA dehydrogenase activity"/>
    <property type="evidence" value="ECO:0007669"/>
    <property type="project" value="TreeGrafter"/>
</dbReference>
<protein>
    <submittedName>
        <fullName evidence="8">Acyl-CoA dehydrogenase</fullName>
    </submittedName>
</protein>
<dbReference type="Gene3D" id="2.40.110.10">
    <property type="entry name" value="Butyryl-CoA Dehydrogenase, subunit A, domain 2"/>
    <property type="match status" value="1"/>
</dbReference>
<accession>A0AAE3T078</accession>
<evidence type="ECO:0000259" key="7">
    <source>
        <dbReference type="Pfam" id="PF02771"/>
    </source>
</evidence>
<comment type="caution">
    <text evidence="8">The sequence shown here is derived from an EMBL/GenBank/DDBJ whole genome shotgun (WGS) entry which is preliminary data.</text>
</comment>
<evidence type="ECO:0000259" key="6">
    <source>
        <dbReference type="Pfam" id="PF00441"/>
    </source>
</evidence>
<dbReference type="Pfam" id="PF02771">
    <property type="entry name" value="Acyl-CoA_dh_N"/>
    <property type="match status" value="1"/>
</dbReference>
<dbReference type="InterPro" id="IPR009100">
    <property type="entry name" value="AcylCoA_DH/oxidase_NM_dom_sf"/>
</dbReference>
<evidence type="ECO:0000256" key="2">
    <source>
        <dbReference type="ARBA" id="ARBA00009347"/>
    </source>
</evidence>
<dbReference type="InterPro" id="IPR013786">
    <property type="entry name" value="AcylCoA_DH/ox_N"/>
</dbReference>
<dbReference type="PANTHER" id="PTHR43884">
    <property type="entry name" value="ACYL-COA DEHYDROGENASE"/>
    <property type="match status" value="1"/>
</dbReference>
<dbReference type="InterPro" id="IPR036250">
    <property type="entry name" value="AcylCo_DH-like_C"/>
</dbReference>
<dbReference type="InterPro" id="IPR037069">
    <property type="entry name" value="AcylCoA_DH/ox_N_sf"/>
</dbReference>
<dbReference type="InterPro" id="IPR009075">
    <property type="entry name" value="AcylCo_DH/oxidase_C"/>
</dbReference>
<dbReference type="Gene3D" id="1.20.140.10">
    <property type="entry name" value="Butyryl-CoA Dehydrogenase, subunit A, domain 3"/>
    <property type="match status" value="1"/>
</dbReference>
<evidence type="ECO:0000256" key="5">
    <source>
        <dbReference type="ARBA" id="ARBA00023002"/>
    </source>
</evidence>
<feature type="domain" description="Acyl-CoA dehydrogenase/oxidase N-terminal" evidence="7">
    <location>
        <begin position="6"/>
        <end position="84"/>
    </location>
</feature>
<evidence type="ECO:0000256" key="4">
    <source>
        <dbReference type="ARBA" id="ARBA00022827"/>
    </source>
</evidence>
<keyword evidence="3" id="KW-0285">Flavoprotein</keyword>
<feature type="domain" description="Acyl-CoA dehydrogenase/oxidase C-terminal" evidence="6">
    <location>
        <begin position="241"/>
        <end position="370"/>
    </location>
</feature>
<sequence length="387" mass="41218">MNFEHTHERRLLADSISRYAADRYGELTRRLVPQPRQHFDPRHWSALAELGALGALFTPEQGGFGGDAFDLMVVFEAIGRGLITEPFLASLMAGRTLAHVADPGHATLLAGIVEGTTLASLAHCESGGQWHPAHAGCTAHRQGDHWVLEGDKVGVPWGAEADILLISARTSGNFDDEDGLSLFAVPATSPGLTRWGHPDFDGGRSADMSLRGLTLPPQALVGAVGRAAGALKAGIACGIQAVCAEALGLMDVMMADTLEYLQTRKQFGAPIGSFQAVQHRMVDLMLQVEQARSATLNCARHMQADASTRDRCVAAAKFTISTAALKMAQECIQLHGGIGMTWELPLAHYAKRLGLLSFQLGDEDFHLARYASAYATDGVAAASEAGI</sequence>
<dbReference type="SUPFAM" id="SSF47203">
    <property type="entry name" value="Acyl-CoA dehydrogenase C-terminal domain-like"/>
    <property type="match status" value="1"/>
</dbReference>
<evidence type="ECO:0000256" key="3">
    <source>
        <dbReference type="ARBA" id="ARBA00022630"/>
    </source>
</evidence>
<keyword evidence="5" id="KW-0560">Oxidoreductase</keyword>
<keyword evidence="4" id="KW-0274">FAD</keyword>
<comment type="cofactor">
    <cofactor evidence="1">
        <name>FAD</name>
        <dbReference type="ChEBI" id="CHEBI:57692"/>
    </cofactor>
</comment>
<dbReference type="Proteomes" id="UP001212602">
    <property type="component" value="Unassembled WGS sequence"/>
</dbReference>
<gene>
    <name evidence="8" type="ORF">PGB34_06600</name>
</gene>
<evidence type="ECO:0000313" key="8">
    <source>
        <dbReference type="EMBL" id="MDA7416032.1"/>
    </source>
</evidence>
<dbReference type="InterPro" id="IPR046373">
    <property type="entry name" value="Acyl-CoA_Oxase/DH_mid-dom_sf"/>
</dbReference>
<dbReference type="SUPFAM" id="SSF56645">
    <property type="entry name" value="Acyl-CoA dehydrogenase NM domain-like"/>
    <property type="match status" value="1"/>
</dbReference>
<organism evidence="8 9">
    <name type="scientific">Xenophilus arseniciresistens</name>
    <dbReference type="NCBI Taxonomy" id="1283306"/>
    <lineage>
        <taxon>Bacteria</taxon>
        <taxon>Pseudomonadati</taxon>
        <taxon>Pseudomonadota</taxon>
        <taxon>Betaproteobacteria</taxon>
        <taxon>Burkholderiales</taxon>
        <taxon>Comamonadaceae</taxon>
        <taxon>Xenophilus</taxon>
    </lineage>
</organism>
<dbReference type="CDD" id="cd00567">
    <property type="entry name" value="ACAD"/>
    <property type="match status" value="1"/>
</dbReference>